<evidence type="ECO:0000313" key="3">
    <source>
        <dbReference type="Proteomes" id="UP000178432"/>
    </source>
</evidence>
<dbReference type="EMBL" id="MHIF01000023">
    <property type="protein sequence ID" value="OGY47999.1"/>
    <property type="molecule type" value="Genomic_DNA"/>
</dbReference>
<dbReference type="Pfam" id="PF01928">
    <property type="entry name" value="CYTH"/>
    <property type="match status" value="1"/>
</dbReference>
<protein>
    <recommendedName>
        <fullName evidence="1">CYTH domain-containing protein</fullName>
    </recommendedName>
</protein>
<dbReference type="Gene3D" id="2.40.320.10">
    <property type="entry name" value="Hypothetical Protein Pfu-838710-001"/>
    <property type="match status" value="1"/>
</dbReference>
<dbReference type="InterPro" id="IPR033469">
    <property type="entry name" value="CYTH-like_dom_sf"/>
</dbReference>
<dbReference type="SUPFAM" id="SSF55154">
    <property type="entry name" value="CYTH-like phosphatases"/>
    <property type="match status" value="1"/>
</dbReference>
<dbReference type="CDD" id="cd07890">
    <property type="entry name" value="CYTH-like_AC_IV-like"/>
    <property type="match status" value="1"/>
</dbReference>
<dbReference type="PANTHER" id="PTHR21028:SF2">
    <property type="entry name" value="CYTH DOMAIN-CONTAINING PROTEIN"/>
    <property type="match status" value="1"/>
</dbReference>
<reference evidence="2 3" key="1">
    <citation type="journal article" date="2016" name="Nat. Commun.">
        <title>Thousands of microbial genomes shed light on interconnected biogeochemical processes in an aquifer system.</title>
        <authorList>
            <person name="Anantharaman K."/>
            <person name="Brown C.T."/>
            <person name="Hug L.A."/>
            <person name="Sharon I."/>
            <person name="Castelle C.J."/>
            <person name="Probst A.J."/>
            <person name="Thomas B.C."/>
            <person name="Singh A."/>
            <person name="Wilkins M.J."/>
            <person name="Karaoz U."/>
            <person name="Brodie E.L."/>
            <person name="Williams K.H."/>
            <person name="Hubbard S.S."/>
            <person name="Banfield J.F."/>
        </authorList>
    </citation>
    <scope>NUCLEOTIDE SEQUENCE [LARGE SCALE GENOMIC DNA]</scope>
</reference>
<sequence>MKNIELKIKVNDFRRTEKRLKRLGAKYCGALNQKDTYFNCAEGRLKIRETNNKNFELIFYQRPDKSIDKLSNYSIVPINKAQLKRLKNILTLSLGIKVTVSKKRKLWLFKNTRIHFDNIDKLGKFLELETVLKKISKTKGKKEYFEIYNLLELTPFKKINKSYSDLL</sequence>
<dbReference type="SMART" id="SM01118">
    <property type="entry name" value="CYTH"/>
    <property type="match status" value="1"/>
</dbReference>
<evidence type="ECO:0000313" key="2">
    <source>
        <dbReference type="EMBL" id="OGY47999.1"/>
    </source>
</evidence>
<dbReference type="PROSITE" id="PS51707">
    <property type="entry name" value="CYTH"/>
    <property type="match status" value="1"/>
</dbReference>
<comment type="caution">
    <text evidence="2">The sequence shown here is derived from an EMBL/GenBank/DDBJ whole genome shotgun (WGS) entry which is preliminary data.</text>
</comment>
<dbReference type="InterPro" id="IPR023577">
    <property type="entry name" value="CYTH_domain"/>
</dbReference>
<dbReference type="PANTHER" id="PTHR21028">
    <property type="entry name" value="SI:CH211-156B7.4"/>
    <property type="match status" value="1"/>
</dbReference>
<organism evidence="2 3">
    <name type="scientific">Candidatus Buchananbacteria bacterium RIFCSPHIGHO2_01_FULL_46_12</name>
    <dbReference type="NCBI Taxonomy" id="1797536"/>
    <lineage>
        <taxon>Bacteria</taxon>
        <taxon>Candidatus Buchananiibacteriota</taxon>
    </lineage>
</organism>
<feature type="domain" description="CYTH" evidence="1">
    <location>
        <begin position="1"/>
        <end position="167"/>
    </location>
</feature>
<evidence type="ECO:0000259" key="1">
    <source>
        <dbReference type="PROSITE" id="PS51707"/>
    </source>
</evidence>
<dbReference type="Proteomes" id="UP000178432">
    <property type="component" value="Unassembled WGS sequence"/>
</dbReference>
<gene>
    <name evidence="2" type="ORF">A2663_00150</name>
</gene>
<dbReference type="InterPro" id="IPR008173">
    <property type="entry name" value="Adenylyl_cyclase_CyaB"/>
</dbReference>
<name>A0A1G1Y6P0_9BACT</name>
<proteinExistence type="predicted"/>
<accession>A0A1G1Y6P0</accession>
<dbReference type="AlphaFoldDB" id="A0A1G1Y6P0"/>